<reference evidence="2 3" key="1">
    <citation type="journal article" date="2013" name="Appl. Environ. Microbiol.">
        <title>Genome analysis suggests that the soil oligotrophic bacterium Agromonas oligotrophica (Bradyrhizobium oligotrophicum) is a nitrogen-fixing symbiont of Aeschynomene indica.</title>
        <authorList>
            <person name="Okubo T."/>
            <person name="Fukushima S."/>
            <person name="Itakura M."/>
            <person name="Oshima K."/>
            <person name="Longtonglang A."/>
            <person name="Teaumroong N."/>
            <person name="Mitsui H."/>
            <person name="Hattori M."/>
            <person name="Hattori R."/>
            <person name="Hattori T."/>
            <person name="Minamisawa K."/>
        </authorList>
    </citation>
    <scope>NUCLEOTIDE SEQUENCE [LARGE SCALE GENOMIC DNA]</scope>
    <source>
        <strain evidence="2 3">S58</strain>
    </source>
</reference>
<gene>
    <name evidence="2" type="ORF">S58_64810</name>
</gene>
<dbReference type="EMBL" id="AP012603">
    <property type="protein sequence ID" value="BAM92454.1"/>
    <property type="molecule type" value="Genomic_DNA"/>
</dbReference>
<evidence type="ECO:0000313" key="2">
    <source>
        <dbReference type="EMBL" id="BAM92454.1"/>
    </source>
</evidence>
<name>M4ZFA9_9BRAD</name>
<feature type="compositionally biased region" description="Basic and acidic residues" evidence="1">
    <location>
        <begin position="26"/>
        <end position="52"/>
    </location>
</feature>
<dbReference type="Proteomes" id="UP000011841">
    <property type="component" value="Chromosome"/>
</dbReference>
<protein>
    <submittedName>
        <fullName evidence="2">Uncharacterized protein</fullName>
    </submittedName>
</protein>
<evidence type="ECO:0000313" key="3">
    <source>
        <dbReference type="Proteomes" id="UP000011841"/>
    </source>
</evidence>
<evidence type="ECO:0000256" key="1">
    <source>
        <dbReference type="SAM" id="MobiDB-lite"/>
    </source>
</evidence>
<keyword evidence="3" id="KW-1185">Reference proteome</keyword>
<dbReference type="AlphaFoldDB" id="M4ZFA9"/>
<dbReference type="KEGG" id="aol:S58_64810"/>
<accession>M4ZFA9</accession>
<sequence>MELASLGRTFTSWLIAQIPLSAGPQHRRELGGTLTDKDGPARDHGAPDDRRLGSVWTSFPRCNVG</sequence>
<organism evidence="2 3">
    <name type="scientific">Bradyrhizobium oligotrophicum S58</name>
    <dbReference type="NCBI Taxonomy" id="1245469"/>
    <lineage>
        <taxon>Bacteria</taxon>
        <taxon>Pseudomonadati</taxon>
        <taxon>Pseudomonadota</taxon>
        <taxon>Alphaproteobacteria</taxon>
        <taxon>Hyphomicrobiales</taxon>
        <taxon>Nitrobacteraceae</taxon>
        <taxon>Bradyrhizobium</taxon>
    </lineage>
</organism>
<dbReference type="HOGENOM" id="CLU_2841190_0_0_5"/>
<feature type="region of interest" description="Disordered" evidence="1">
    <location>
        <begin position="25"/>
        <end position="52"/>
    </location>
</feature>
<proteinExistence type="predicted"/>
<dbReference type="STRING" id="1245469.S58_64810"/>